<evidence type="ECO:0000313" key="8">
    <source>
        <dbReference type="Proteomes" id="UP000243515"/>
    </source>
</evidence>
<feature type="compositionally biased region" description="Polar residues" evidence="6">
    <location>
        <begin position="775"/>
        <end position="784"/>
    </location>
</feature>
<dbReference type="OrthoDB" id="165382at2759"/>
<evidence type="ECO:0000256" key="3">
    <source>
        <dbReference type="ARBA" id="ARBA00022824"/>
    </source>
</evidence>
<feature type="compositionally biased region" description="Polar residues" evidence="6">
    <location>
        <begin position="508"/>
        <end position="531"/>
    </location>
</feature>
<evidence type="ECO:0000256" key="1">
    <source>
        <dbReference type="ARBA" id="ARBA00004477"/>
    </source>
</evidence>
<feature type="region of interest" description="Disordered" evidence="6">
    <location>
        <begin position="578"/>
        <end position="642"/>
    </location>
</feature>
<dbReference type="Proteomes" id="UP000243515">
    <property type="component" value="Unassembled WGS sequence"/>
</dbReference>
<dbReference type="AlphaFoldDB" id="A0A232LPK6"/>
<feature type="compositionally biased region" description="Basic and acidic residues" evidence="6">
    <location>
        <begin position="735"/>
        <end position="756"/>
    </location>
</feature>
<reference evidence="7 8" key="1">
    <citation type="journal article" date="2015" name="Environ. Microbiol.">
        <title>Metagenome sequence of Elaphomyces granulatus from sporocarp tissue reveals Ascomycota ectomycorrhizal fingerprints of genome expansion and a Proteobacteria-rich microbiome.</title>
        <authorList>
            <person name="Quandt C.A."/>
            <person name="Kohler A."/>
            <person name="Hesse C.N."/>
            <person name="Sharpton T.J."/>
            <person name="Martin F."/>
            <person name="Spatafora J.W."/>
        </authorList>
    </citation>
    <scope>NUCLEOTIDE SEQUENCE [LARGE SCALE GENOMIC DNA]</scope>
    <source>
        <strain evidence="7 8">OSC145934</strain>
    </source>
</reference>
<feature type="compositionally biased region" description="Polar residues" evidence="6">
    <location>
        <begin position="591"/>
        <end position="609"/>
    </location>
</feature>
<dbReference type="PANTHER" id="PTHR12570">
    <property type="match status" value="1"/>
</dbReference>
<organism evidence="7 8">
    <name type="scientific">Elaphomyces granulatus</name>
    <dbReference type="NCBI Taxonomy" id="519963"/>
    <lineage>
        <taxon>Eukaryota</taxon>
        <taxon>Fungi</taxon>
        <taxon>Dikarya</taxon>
        <taxon>Ascomycota</taxon>
        <taxon>Pezizomycotina</taxon>
        <taxon>Eurotiomycetes</taxon>
        <taxon>Eurotiomycetidae</taxon>
        <taxon>Eurotiales</taxon>
        <taxon>Elaphomycetaceae</taxon>
        <taxon>Elaphomyces</taxon>
    </lineage>
</organism>
<keyword evidence="4" id="KW-1133">Transmembrane helix</keyword>
<accession>A0A232LPK6</accession>
<dbReference type="Pfam" id="PF05653">
    <property type="entry name" value="Mg_trans_NIPA"/>
    <property type="match status" value="1"/>
</dbReference>
<evidence type="ECO:0000256" key="6">
    <source>
        <dbReference type="SAM" id="MobiDB-lite"/>
    </source>
</evidence>
<evidence type="ECO:0008006" key="9">
    <source>
        <dbReference type="Google" id="ProtNLM"/>
    </source>
</evidence>
<dbReference type="GO" id="GO:0016020">
    <property type="term" value="C:membrane"/>
    <property type="evidence" value="ECO:0007669"/>
    <property type="project" value="UniProtKB-SubCell"/>
</dbReference>
<dbReference type="InterPro" id="IPR008521">
    <property type="entry name" value="Mg_trans_NIPA"/>
</dbReference>
<dbReference type="GO" id="GO:0015095">
    <property type="term" value="F:magnesium ion transmembrane transporter activity"/>
    <property type="evidence" value="ECO:0007669"/>
    <property type="project" value="InterPro"/>
</dbReference>
<feature type="compositionally biased region" description="Basic residues" evidence="6">
    <location>
        <begin position="763"/>
        <end position="772"/>
    </location>
</feature>
<keyword evidence="2" id="KW-0812">Transmembrane</keyword>
<gene>
    <name evidence="7" type="ORF">Egran_06283</name>
</gene>
<comment type="caution">
    <text evidence="7">The sequence shown here is derived from an EMBL/GenBank/DDBJ whole genome shotgun (WGS) entry which is preliminary data.</text>
</comment>
<keyword evidence="8" id="KW-1185">Reference proteome</keyword>
<evidence type="ECO:0000256" key="2">
    <source>
        <dbReference type="ARBA" id="ARBA00022692"/>
    </source>
</evidence>
<feature type="region of interest" description="Disordered" evidence="6">
    <location>
        <begin position="654"/>
        <end position="784"/>
    </location>
</feature>
<dbReference type="SUPFAM" id="SSF103481">
    <property type="entry name" value="Multidrug resistance efflux transporter EmrE"/>
    <property type="match status" value="1"/>
</dbReference>
<keyword evidence="5" id="KW-0472">Membrane</keyword>
<feature type="compositionally biased region" description="Polar residues" evidence="6">
    <location>
        <begin position="714"/>
        <end position="733"/>
    </location>
</feature>
<comment type="subcellular location">
    <subcellularLocation>
        <location evidence="1">Endoplasmic reticulum membrane</location>
        <topology evidence="1">Multi-pass membrane protein</topology>
    </subcellularLocation>
</comment>
<evidence type="ECO:0000256" key="4">
    <source>
        <dbReference type="ARBA" id="ARBA00022989"/>
    </source>
</evidence>
<feature type="compositionally biased region" description="Basic residues" evidence="6">
    <location>
        <begin position="660"/>
        <end position="673"/>
    </location>
</feature>
<dbReference type="EMBL" id="NPHW01006284">
    <property type="protein sequence ID" value="OXV05948.1"/>
    <property type="molecule type" value="Genomic_DNA"/>
</dbReference>
<feature type="region of interest" description="Disordered" evidence="6">
    <location>
        <begin position="473"/>
        <end position="536"/>
    </location>
</feature>
<sequence length="784" mass="85047">MDGIYNASPAGLLGGVVAPVISQPASVSLIWSIFASFQKGSTGDGDGDARWSSFIGIVTAICGNIIISFALNIQRYAHIRIDREWERERVRLGSRRIPSRRDTSGRASLCSYGTVDDVGENDLREQTNGDIPTTAVQDQEQHADVDPRGGLQQSFHSDRTLGPVDCDSNNGDRMNYLRSPYWWCGIVLMTVGEAGNFLAYGFAPASIVSPLGVVALVSNCVIAPFMLKERFRKRDFWGVAVAVTGAVVVALSANTSEEKIGPHDLWVMITRWEFELYLGLSAALIVALMMISDKYGGKTILIDLGLVGLFGGYTALSTKGVASLLSFTLWHAITYPVTYLLVAILVSSALMQIRYINRALRHFDSTQVIPTQFVMFTLSVIIGSAVLYRDFESTTASQAAKFVGGCFMTFLGVYLITSGRVRIEDEYSEGDEEDAIGLLAEDRYQTNLDLSQPGPDLLGYNSGQTNTEQEDILHSPRGSLLSVSENSNDNLRTPKGVLSPALSFRGGSVSTRSISPPLQDLHSSSTHSQPLLANPWAGSHDSLAQIETEERLPGPSTPPRQFNRVQSTPSVLLRFPAAPGMAESTPPRVEVSNSMSPPSPSKVDTTLSEPQHLVSSRTPQSSSRNSLSLRLRPSPLLPPLSSGLSAVIADSLRRVEGSTGHRRSRKGERRRKSAAAFPGSAHHEADIVGGDIEYDTETSVGDDQGHSHEADASTPASSRINSTGNLPNSTTDGANDLHEDRSKSRLRSLSDPRNDKLAWLSRTFRRPKKKRSRDASNSSTSGHV</sequence>
<dbReference type="InterPro" id="IPR037185">
    <property type="entry name" value="EmrE-like"/>
</dbReference>
<proteinExistence type="predicted"/>
<name>A0A232LPK6_9EURO</name>
<feature type="region of interest" description="Disordered" evidence="6">
    <location>
        <begin position="135"/>
        <end position="164"/>
    </location>
</feature>
<protein>
    <recommendedName>
        <fullName evidence="9">DUF803 domain membrane protein</fullName>
    </recommendedName>
</protein>
<dbReference type="PANTHER" id="PTHR12570:SF65">
    <property type="entry name" value="MAGNESIUM TRANSPORTER NIPA9-RELATED"/>
    <property type="match status" value="1"/>
</dbReference>
<feature type="compositionally biased region" description="Polar residues" evidence="6">
    <location>
        <begin position="481"/>
        <end position="491"/>
    </location>
</feature>
<feature type="compositionally biased region" description="Low complexity" evidence="6">
    <location>
        <begin position="613"/>
        <end position="642"/>
    </location>
</feature>
<evidence type="ECO:0000256" key="5">
    <source>
        <dbReference type="ARBA" id="ARBA00023136"/>
    </source>
</evidence>
<keyword evidence="3" id="KW-0256">Endoplasmic reticulum</keyword>
<evidence type="ECO:0000313" key="7">
    <source>
        <dbReference type="EMBL" id="OXV05948.1"/>
    </source>
</evidence>